<sequence>MTNNKGNYKVGVMSGLTSAITWGLDTVLMAIILTMIVNNTSLPESAVFLAPIITAFFHDAFSTIWTLVFLASKRQLSPLIKAMKTKSALFVVLAALMGGPVGMTGYLLAVKLIGPSYTAIISSLYPAVGAILAYFILKEKMNKKAWLGLLFAIAGVCIIGYSSGETGISLVGFLCALLCVFGWGSECVICAYGMKGDEVSSEFALQIRQLTSTIVYGALIIPILGGIGLSVDILKTSVIYWIGATALAGTISYLFYYKAIYKIGATKAMGLNITYVVWSILFDILINGNTMSLKTIVCSIMVIGGVYFVAKPPEEEPIESSINESRLVDVE</sequence>
<protein>
    <submittedName>
        <fullName evidence="4">Choline transporter</fullName>
    </submittedName>
</protein>
<evidence type="ECO:0000259" key="3">
    <source>
        <dbReference type="Pfam" id="PF00892"/>
    </source>
</evidence>
<dbReference type="PANTHER" id="PTHR22911">
    <property type="entry name" value="ACYL-MALONYL CONDENSING ENZYME-RELATED"/>
    <property type="match status" value="1"/>
</dbReference>
<feature type="transmembrane region" description="Helical" evidence="2">
    <location>
        <begin position="213"/>
        <end position="231"/>
    </location>
</feature>
<dbReference type="Proteomes" id="UP000824633">
    <property type="component" value="Chromosome"/>
</dbReference>
<evidence type="ECO:0000313" key="5">
    <source>
        <dbReference type="Proteomes" id="UP000824633"/>
    </source>
</evidence>
<evidence type="ECO:0000256" key="1">
    <source>
        <dbReference type="ARBA" id="ARBA00007362"/>
    </source>
</evidence>
<dbReference type="RefSeq" id="WP_224035188.1">
    <property type="nucleotide sequence ID" value="NZ_AP024849.1"/>
</dbReference>
<accession>A0ABM7TCB2</accession>
<evidence type="ECO:0000256" key="2">
    <source>
        <dbReference type="SAM" id="Phobius"/>
    </source>
</evidence>
<reference evidence="5" key="1">
    <citation type="submission" date="2021-07" db="EMBL/GenBank/DDBJ databases">
        <title>Complete genome sequencing of a Clostridium isolate.</title>
        <authorList>
            <person name="Ueki A."/>
            <person name="Tonouchi A."/>
        </authorList>
    </citation>
    <scope>NUCLEOTIDE SEQUENCE [LARGE SCALE GENOMIC DNA]</scope>
    <source>
        <strain evidence="5">C5S11</strain>
    </source>
</reference>
<dbReference type="Pfam" id="PF00892">
    <property type="entry name" value="EamA"/>
    <property type="match status" value="2"/>
</dbReference>
<feature type="transmembrane region" description="Helical" evidence="2">
    <location>
        <begin position="116"/>
        <end position="137"/>
    </location>
</feature>
<keyword evidence="5" id="KW-1185">Reference proteome</keyword>
<proteinExistence type="inferred from homology"/>
<dbReference type="SUPFAM" id="SSF103481">
    <property type="entry name" value="Multidrug resistance efflux transporter EmrE"/>
    <property type="match status" value="2"/>
</dbReference>
<comment type="similarity">
    <text evidence="1">Belongs to the EamA transporter family.</text>
</comment>
<feature type="transmembrane region" description="Helical" evidence="2">
    <location>
        <begin position="88"/>
        <end position="110"/>
    </location>
</feature>
<feature type="domain" description="EamA" evidence="3">
    <location>
        <begin position="172"/>
        <end position="309"/>
    </location>
</feature>
<dbReference type="InterPro" id="IPR000620">
    <property type="entry name" value="EamA_dom"/>
</dbReference>
<dbReference type="PANTHER" id="PTHR22911:SF137">
    <property type="entry name" value="SOLUTE CARRIER FAMILY 35 MEMBER G2-RELATED"/>
    <property type="match status" value="1"/>
</dbReference>
<dbReference type="EMBL" id="AP024849">
    <property type="protein sequence ID" value="BCZ48963.1"/>
    <property type="molecule type" value="Genomic_DNA"/>
</dbReference>
<feature type="transmembrane region" description="Helical" evidence="2">
    <location>
        <begin position="268"/>
        <end position="286"/>
    </location>
</feature>
<feature type="transmembrane region" description="Helical" evidence="2">
    <location>
        <begin position="12"/>
        <end position="36"/>
    </location>
</feature>
<dbReference type="InterPro" id="IPR037185">
    <property type="entry name" value="EmrE-like"/>
</dbReference>
<feature type="transmembrane region" description="Helical" evidence="2">
    <location>
        <begin position="144"/>
        <end position="162"/>
    </location>
</feature>
<feature type="transmembrane region" description="Helical" evidence="2">
    <location>
        <begin position="48"/>
        <end position="68"/>
    </location>
</feature>
<evidence type="ECO:0000313" key="4">
    <source>
        <dbReference type="EMBL" id="BCZ48963.1"/>
    </source>
</evidence>
<organism evidence="4 5">
    <name type="scientific">Clostridium gelidum</name>
    <dbReference type="NCBI Taxonomy" id="704125"/>
    <lineage>
        <taxon>Bacteria</taxon>
        <taxon>Bacillati</taxon>
        <taxon>Bacillota</taxon>
        <taxon>Clostridia</taxon>
        <taxon>Eubacteriales</taxon>
        <taxon>Clostridiaceae</taxon>
        <taxon>Clostridium</taxon>
    </lineage>
</organism>
<feature type="domain" description="EamA" evidence="3">
    <location>
        <begin position="11"/>
        <end position="160"/>
    </location>
</feature>
<keyword evidence="2" id="KW-0472">Membrane</keyword>
<feature type="transmembrane region" description="Helical" evidence="2">
    <location>
        <begin position="168"/>
        <end position="192"/>
    </location>
</feature>
<keyword evidence="2" id="KW-1133">Transmembrane helix</keyword>
<feature type="transmembrane region" description="Helical" evidence="2">
    <location>
        <begin position="237"/>
        <end position="256"/>
    </location>
</feature>
<name>A0ABM7TCB2_9CLOT</name>
<gene>
    <name evidence="4" type="ORF">psyc5s11_50300</name>
</gene>
<keyword evidence="2" id="KW-0812">Transmembrane</keyword>